<sequence length="1803" mass="203428">MENLGSVGEGDVGQTEGKEIPPRSDFGKRWHHFRILTSHSFILRGSHAMSDRRFKHKSRGRQAAPCSVVAIVYGRLFQPKEWTRNHIDQVLEYGDKLFRVSLTRNQLKDDEYMRTNLVHNEFYVGFYKILVDIEDNGIHGNLVSESGGSSDFAEGLQKFLKDNDSGVITAQGNSVAVWRQSGDAGFLYYDPASCDETGLRYPGGTACLMRFKFINDLNDHLLKNLNWRYDSRYCIIKVTMLSATEVGRGFVDRQRLADIISPPVVRKNVLRSINPVDVDDHKVDCTKPVPRDEKLHTLARIRKEPLSITISNYSIDRRFATELPVNRNDFDTGYSYDDMRVNVPSTFRELPGKIAIIHGLTHEGNELYKGKGGQNVANCVMAIAMNKVHPVKTWTRSKLDEILMLGDSLYANVKSDKPIIKIMTAADLNDTKFQIGDHKLVIDVDLITVTGTISSKVPSVLNLKQALEEFFLLNEGGVIETTSMAAAVWSQDDCYYLFDPRPCDAAGIRIREEKAIKIMGRDRKEEVSIQKDKKDIGNCCVIRFPNVDSLVALFLKNVDPTRKNDRFTIRHVTIVDDVPGTRAWNEFQPGIAGKTWVLRGGISNVDELFEEENQGLQGLAMPVVALVSAKETPAAKWSSETVDEVIKEGDAYYNWCKPAETEEETERLFLVRDLKKNLYFKNRKVTIDVEEATVVGDLSASDDSKLPNLEEGLRQFFESKNYGIIETKRLSVAVWKDKEEIKDKIKDKDRNKDKKEETFYYYFDPNPRDKLDQLSAERDEENSACLVRSSDLSALADLIKKNAGQDVEGGNDFMIHELKNVSIGALMTDEEIEADKQKLIVPDLNNYSNLGNTGALLLGTIDQRNELAFKRQTRDKQQAANSLTTLAMTKLYNPHLWYRELVDDILRIGDKLTIENLANLPEVETEEESPRYYLLPSEIAEDFVIGVNRMSVDLEEESVTGRMTEVTRLLEQFFEGNAMGVFRQDDVIMPIWREGRVFFTMDPRGRNAQGEPRDKDGAAAVMFFTDIPSLADALRAVTREIDDFVIDAVSIENVYETRVAKGQRIKKTTSSEDLWHHFPKLANGVWSIDGNVTMTDEKFDEANRGKQSAAIAAMTIVFSKVYQPRQWTPSILDEIIVTGDKLHSKCVERLGSVPLVNEIINEFFLSSRRIALTINDCVEAGNLAGRPPKIQDLQTGIDNFFSKYEAGALTVRENQNLAIWKVDNAYYALIPDWSTTTEEIVSTVPRVIRFRDTSLLVEYLLRHLGTEGDYQITAIDVLDWNKPPPWELDPSPAIRPAMLPPLNAYRKLRGEARAILRGSYHQGDEIFPETLRGRQAAANCVVALGMSVVKSPVTWTKKTMDEILAIGIGVHRETRKTRPTELRPKLKDIIRVFHVGVNVLTVDIEPNTVIGLVAVAPFVLEDEKKGREETKEKIDKGKKKDRSRRERPLSSSPILLMEGLRKFFQDNRAGILVTDRGMVAIWKDLGVYFTYDPRAKNDQGLPDSGGTSCVMWFACMEPLHDTIFANIDPRERYGTFEISRVIVRNAVIEALPCPGDFRPYLERIIGTPPVPIACPKETRTLNVEPLNEYNVVDEELSVLRGSLHMTHRTFSLRNRGLQSTAIAAVAVVMGLLHVPSTWTSELIDAVLRYGDSLYLESARAARSGARNLSPSELLTVFIVGDSRVTVHINHHTTAGILDAFDLSEALAMFFRANCAGILHTTNLAVAVMQHYGKFYMFDPCSRNDRGRPAYDGAACMFRCNSIARMAKIFVANCNLKRPNVYTLNAVNVSSLHFFSITKDVRPF</sequence>
<dbReference type="Gene3D" id="3.90.70.120">
    <property type="match status" value="7"/>
</dbReference>
<feature type="compositionally biased region" description="Basic and acidic residues" evidence="1">
    <location>
        <begin position="16"/>
        <end position="25"/>
    </location>
</feature>
<name>A0A6J1R0K4_9HYME</name>
<dbReference type="OrthoDB" id="7916681at2759"/>
<proteinExistence type="predicted"/>
<dbReference type="PANTHER" id="PTHR40552:SF6">
    <property type="entry name" value="FI09606P-RELATED"/>
    <property type="match status" value="1"/>
</dbReference>
<organism evidence="2 3">
    <name type="scientific">Temnothorax curvispinosus</name>
    <dbReference type="NCBI Taxonomy" id="300111"/>
    <lineage>
        <taxon>Eukaryota</taxon>
        <taxon>Metazoa</taxon>
        <taxon>Ecdysozoa</taxon>
        <taxon>Arthropoda</taxon>
        <taxon>Hexapoda</taxon>
        <taxon>Insecta</taxon>
        <taxon>Pterygota</taxon>
        <taxon>Neoptera</taxon>
        <taxon>Endopterygota</taxon>
        <taxon>Hymenoptera</taxon>
        <taxon>Apocrita</taxon>
        <taxon>Aculeata</taxon>
        <taxon>Formicoidea</taxon>
        <taxon>Formicidae</taxon>
        <taxon>Myrmicinae</taxon>
        <taxon>Temnothorax</taxon>
    </lineage>
</organism>
<evidence type="ECO:0000256" key="1">
    <source>
        <dbReference type="SAM" id="MobiDB-lite"/>
    </source>
</evidence>
<evidence type="ECO:0000313" key="3">
    <source>
        <dbReference type="RefSeq" id="XP_024886365.1"/>
    </source>
</evidence>
<dbReference type="Proteomes" id="UP000504618">
    <property type="component" value="Unplaced"/>
</dbReference>
<accession>A0A6J1R0K4</accession>
<feature type="region of interest" description="Disordered" evidence="1">
    <location>
        <begin position="1"/>
        <end position="25"/>
    </location>
</feature>
<evidence type="ECO:0000313" key="2">
    <source>
        <dbReference type="Proteomes" id="UP000504618"/>
    </source>
</evidence>
<gene>
    <name evidence="3" type="primary">LOC112463908</name>
</gene>
<feature type="region of interest" description="Disordered" evidence="1">
    <location>
        <begin position="1426"/>
        <end position="1449"/>
    </location>
</feature>
<dbReference type="PANTHER" id="PTHR40552">
    <property type="entry name" value="AT05186P-RELATED"/>
    <property type="match status" value="1"/>
</dbReference>
<feature type="compositionally biased region" description="Basic and acidic residues" evidence="1">
    <location>
        <begin position="1426"/>
        <end position="1435"/>
    </location>
</feature>
<keyword evidence="2" id="KW-1185">Reference proteome</keyword>
<protein>
    <submittedName>
        <fullName evidence="3">Uncharacterized protein LOC112463908</fullName>
    </submittedName>
</protein>
<dbReference type="GeneID" id="112463908"/>
<reference evidence="3" key="1">
    <citation type="submission" date="2025-08" db="UniProtKB">
        <authorList>
            <consortium name="RefSeq"/>
        </authorList>
    </citation>
    <scope>IDENTIFICATION</scope>
    <source>
        <tissue evidence="3">Whole body</tissue>
    </source>
</reference>
<dbReference type="RefSeq" id="XP_024886365.1">
    <property type="nucleotide sequence ID" value="XM_025030597.1"/>
</dbReference>